<dbReference type="Proteomes" id="UP000250572">
    <property type="component" value="Unassembled WGS sequence"/>
</dbReference>
<dbReference type="GO" id="GO:0007608">
    <property type="term" value="P:sensory perception of smell"/>
    <property type="evidence" value="ECO:0007669"/>
    <property type="project" value="TreeGrafter"/>
</dbReference>
<gene>
    <name evidence="2" type="ORF">CCH79_00001021</name>
</gene>
<name>A0A315VTG4_GAMAF</name>
<organism evidence="2 3">
    <name type="scientific">Gambusia affinis</name>
    <name type="common">Western mosquitofish</name>
    <name type="synonym">Heterandria affinis</name>
    <dbReference type="NCBI Taxonomy" id="33528"/>
    <lineage>
        <taxon>Eukaryota</taxon>
        <taxon>Metazoa</taxon>
        <taxon>Chordata</taxon>
        <taxon>Craniata</taxon>
        <taxon>Vertebrata</taxon>
        <taxon>Euteleostomi</taxon>
        <taxon>Actinopterygii</taxon>
        <taxon>Neopterygii</taxon>
        <taxon>Teleostei</taxon>
        <taxon>Neoteleostei</taxon>
        <taxon>Acanthomorphata</taxon>
        <taxon>Ovalentaria</taxon>
        <taxon>Atherinomorphae</taxon>
        <taxon>Cyprinodontiformes</taxon>
        <taxon>Poeciliidae</taxon>
        <taxon>Poeciliinae</taxon>
        <taxon>Gambusia</taxon>
    </lineage>
</organism>
<evidence type="ECO:0000259" key="1">
    <source>
        <dbReference type="PROSITE" id="PS51352"/>
    </source>
</evidence>
<dbReference type="STRING" id="33528.ENSGAFP00000018316"/>
<proteinExistence type="predicted"/>
<comment type="caution">
    <text evidence="2">The sequence shown here is derived from an EMBL/GenBank/DDBJ whole genome shotgun (WGS) entry which is preliminary data.</text>
</comment>
<dbReference type="CDD" id="cd02964">
    <property type="entry name" value="TryX_like_family"/>
    <property type="match status" value="1"/>
</dbReference>
<dbReference type="Gene3D" id="3.40.30.10">
    <property type="entry name" value="Glutaredoxin"/>
    <property type="match status" value="1"/>
</dbReference>
<dbReference type="GO" id="GO:0045494">
    <property type="term" value="P:photoreceptor cell maintenance"/>
    <property type="evidence" value="ECO:0007669"/>
    <property type="project" value="InterPro"/>
</dbReference>
<dbReference type="EMBL" id="NHOQ01001156">
    <property type="protein sequence ID" value="PWA26637.1"/>
    <property type="molecule type" value="Genomic_DNA"/>
</dbReference>
<dbReference type="GO" id="GO:0007601">
    <property type="term" value="P:visual perception"/>
    <property type="evidence" value="ECO:0007669"/>
    <property type="project" value="TreeGrafter"/>
</dbReference>
<feature type="domain" description="Thioredoxin" evidence="1">
    <location>
        <begin position="236"/>
        <end position="390"/>
    </location>
</feature>
<dbReference type="Pfam" id="PF13905">
    <property type="entry name" value="Thioredoxin_8"/>
    <property type="match status" value="1"/>
</dbReference>
<keyword evidence="3" id="KW-1185">Reference proteome</keyword>
<dbReference type="AlphaFoldDB" id="A0A315VTG4"/>
<evidence type="ECO:0000313" key="2">
    <source>
        <dbReference type="EMBL" id="PWA26637.1"/>
    </source>
</evidence>
<accession>A0A315VTG4</accession>
<dbReference type="SUPFAM" id="SSF52833">
    <property type="entry name" value="Thioredoxin-like"/>
    <property type="match status" value="1"/>
</dbReference>
<dbReference type="PROSITE" id="PS51352">
    <property type="entry name" value="THIOREDOXIN_2"/>
    <property type="match status" value="1"/>
</dbReference>
<dbReference type="InterPro" id="IPR013766">
    <property type="entry name" value="Thioredoxin_domain"/>
</dbReference>
<sequence>MGNSYSSAKCLRRSHYTCSLMEAAAFVVWKGGGLHPLPKKIRPPTNNPPLLAGLSTFQCSTTSHFSSWKKEQRNHYTQAPPVDLSLCGAICKDYQDGEIQKMLCDRRHRFSITSIASSQRYLLLGLCTAVRAEQRACQRRTGGVVAIQGENCFQFNMNLLGESLFNVPNTDGQEESSELLSQVDIFSCEAVFLIGLDADQGPPEASCIYYEPTARSGPAIMRIGCKELLRKGKVCESLADMVEVFSGRTLLNKDGDFVEPEEALRNKVVGIYFSAGWCPPCRDFTPVLCDFYTELVEENEPPAQFEIVFISSDKSLDDMVEYYHEMHGDWLALPWSDDYKHELKQRYKITAVPKLVIVKENGEVITDKGRKQIRDRGLACFRTWLDAAEIFQNFKA</sequence>
<dbReference type="PANTHER" id="PTHR46762">
    <property type="entry name" value="NUCLEOREDOXIN-LIKE PROTEIN 2"/>
    <property type="match status" value="1"/>
</dbReference>
<dbReference type="PANTHER" id="PTHR46762:SF1">
    <property type="entry name" value="NUCLEOREDOXIN-LIKE PROTEIN 2"/>
    <property type="match status" value="1"/>
</dbReference>
<protein>
    <recommendedName>
        <fullName evidence="1">Thioredoxin domain-containing protein</fullName>
    </recommendedName>
</protein>
<reference evidence="2 3" key="1">
    <citation type="journal article" date="2018" name="G3 (Bethesda)">
        <title>A High-Quality Reference Genome for the Invasive Mosquitofish Gambusia affinis Using a Chicago Library.</title>
        <authorList>
            <person name="Hoffberg S.L."/>
            <person name="Troendle N.J."/>
            <person name="Glenn T.C."/>
            <person name="Mahmud O."/>
            <person name="Louha S."/>
            <person name="Chalopin D."/>
            <person name="Bennetzen J.L."/>
            <person name="Mauricio R."/>
        </authorList>
    </citation>
    <scope>NUCLEOTIDE SEQUENCE [LARGE SCALE GENOMIC DNA]</scope>
    <source>
        <strain evidence="2">NE01/NJP1002.9</strain>
        <tissue evidence="2">Muscle</tissue>
    </source>
</reference>
<dbReference type="InterPro" id="IPR036249">
    <property type="entry name" value="Thioredoxin-like_sf"/>
</dbReference>
<dbReference type="InterPro" id="IPR029519">
    <property type="entry name" value="RdCVF2"/>
</dbReference>
<evidence type="ECO:0000313" key="3">
    <source>
        <dbReference type="Proteomes" id="UP000250572"/>
    </source>
</evidence>
<dbReference type="InterPro" id="IPR012336">
    <property type="entry name" value="Thioredoxin-like_fold"/>
</dbReference>